<proteinExistence type="predicted"/>
<evidence type="ECO:0000313" key="2">
    <source>
        <dbReference type="Proteomes" id="UP000036367"/>
    </source>
</evidence>
<sequence length="54" mass="5722">MPADMDGCRRPRGEAAWVAAVWALDVWHCLPVRHPCDHLAALASAGDATAPADV</sequence>
<name>A0A0J1EIW7_RHOIS</name>
<keyword evidence="2" id="KW-1185">Reference proteome</keyword>
<dbReference type="STRING" id="595434.RISK_002071"/>
<protein>
    <submittedName>
        <fullName evidence="1">Uncharacterized protein</fullName>
    </submittedName>
</protein>
<dbReference type="Proteomes" id="UP000036367">
    <property type="component" value="Unassembled WGS sequence"/>
</dbReference>
<accession>A0A0J1EIW7</accession>
<reference evidence="1" key="1">
    <citation type="submission" date="2015-05" db="EMBL/GenBank/DDBJ databases">
        <title>Permanent draft genome of Rhodopirellula islandicus K833.</title>
        <authorList>
            <person name="Kizina J."/>
            <person name="Richter M."/>
            <person name="Glockner F.O."/>
            <person name="Harder J."/>
        </authorList>
    </citation>
    <scope>NUCLEOTIDE SEQUENCE [LARGE SCALE GENOMIC DNA]</scope>
    <source>
        <strain evidence="1">K833</strain>
    </source>
</reference>
<gene>
    <name evidence="1" type="ORF">RISK_002071</name>
</gene>
<dbReference type="AlphaFoldDB" id="A0A0J1EIW7"/>
<dbReference type="EMBL" id="LECT01000017">
    <property type="protein sequence ID" value="KLU05439.1"/>
    <property type="molecule type" value="Genomic_DNA"/>
</dbReference>
<comment type="caution">
    <text evidence="1">The sequence shown here is derived from an EMBL/GenBank/DDBJ whole genome shotgun (WGS) entry which is preliminary data.</text>
</comment>
<organism evidence="1 2">
    <name type="scientific">Rhodopirellula islandica</name>
    <dbReference type="NCBI Taxonomy" id="595434"/>
    <lineage>
        <taxon>Bacteria</taxon>
        <taxon>Pseudomonadati</taxon>
        <taxon>Planctomycetota</taxon>
        <taxon>Planctomycetia</taxon>
        <taxon>Pirellulales</taxon>
        <taxon>Pirellulaceae</taxon>
        <taxon>Rhodopirellula</taxon>
    </lineage>
</organism>
<evidence type="ECO:0000313" key="1">
    <source>
        <dbReference type="EMBL" id="KLU05439.1"/>
    </source>
</evidence>